<proteinExistence type="predicted"/>
<protein>
    <recommendedName>
        <fullName evidence="2">TIR domain-containing protein</fullName>
    </recommendedName>
</protein>
<evidence type="ECO:0008006" key="2">
    <source>
        <dbReference type="Google" id="ProtNLM"/>
    </source>
</evidence>
<gene>
    <name evidence="1" type="ORF">HELGO_WM34981</name>
</gene>
<accession>A0A6S6T4E4</accession>
<dbReference type="EMBL" id="CACVAT010000211">
    <property type="protein sequence ID" value="CAA6813653.1"/>
    <property type="molecule type" value="Genomic_DNA"/>
</dbReference>
<reference evidence="1" key="1">
    <citation type="submission" date="2020-01" db="EMBL/GenBank/DDBJ databases">
        <authorList>
            <person name="Meier V. D."/>
            <person name="Meier V D."/>
        </authorList>
    </citation>
    <scope>NUCLEOTIDE SEQUENCE</scope>
    <source>
        <strain evidence="1">HLG_WM_MAG_09</strain>
    </source>
</reference>
<organism evidence="1">
    <name type="scientific">uncultured Thiotrichaceae bacterium</name>
    <dbReference type="NCBI Taxonomy" id="298394"/>
    <lineage>
        <taxon>Bacteria</taxon>
        <taxon>Pseudomonadati</taxon>
        <taxon>Pseudomonadota</taxon>
        <taxon>Gammaproteobacteria</taxon>
        <taxon>Thiotrichales</taxon>
        <taxon>Thiotrichaceae</taxon>
        <taxon>environmental samples</taxon>
    </lineage>
</organism>
<dbReference type="AlphaFoldDB" id="A0A6S6T4E4"/>
<evidence type="ECO:0000313" key="1">
    <source>
        <dbReference type="EMBL" id="CAA6813653.1"/>
    </source>
</evidence>
<sequence length="172" mass="19889">MEEKTVIVSNLSEFQQHLVKEILTPKPEEEAPQQTEFTNEKTIFINASPQDIELAEHIAEKLSGHNLSCILPLDHSGQATPKEIRQDLEQNIELCDSMLVLYHQCSPLTVREFIHTSLRIRTRTNQRPQNICICKAPESKPIRMWMKNVRTHECPQSFTDFCVQQALPELQQ</sequence>
<name>A0A6S6T4E4_9GAMM</name>